<name>A0A2N9IJJ2_FAGSY</name>
<sequence length="65" mass="7045">MNEGLWKQRWEKKGTAVYGEERHGSPACGGAWLCEILGDERSGADEETRGGGCWVWAGAFSALVS</sequence>
<reference evidence="1" key="1">
    <citation type="submission" date="2018-02" db="EMBL/GenBank/DDBJ databases">
        <authorList>
            <person name="Cohen D.B."/>
            <person name="Kent A.D."/>
        </authorList>
    </citation>
    <scope>NUCLEOTIDE SEQUENCE</scope>
</reference>
<gene>
    <name evidence="1" type="ORF">FSB_LOCUS52105</name>
</gene>
<accession>A0A2N9IJJ2</accession>
<protein>
    <submittedName>
        <fullName evidence="1">Uncharacterized protein</fullName>
    </submittedName>
</protein>
<proteinExistence type="predicted"/>
<dbReference type="EMBL" id="OIVN01005846">
    <property type="protein sequence ID" value="SPD24223.1"/>
    <property type="molecule type" value="Genomic_DNA"/>
</dbReference>
<organism evidence="1">
    <name type="scientific">Fagus sylvatica</name>
    <name type="common">Beechnut</name>
    <dbReference type="NCBI Taxonomy" id="28930"/>
    <lineage>
        <taxon>Eukaryota</taxon>
        <taxon>Viridiplantae</taxon>
        <taxon>Streptophyta</taxon>
        <taxon>Embryophyta</taxon>
        <taxon>Tracheophyta</taxon>
        <taxon>Spermatophyta</taxon>
        <taxon>Magnoliopsida</taxon>
        <taxon>eudicotyledons</taxon>
        <taxon>Gunneridae</taxon>
        <taxon>Pentapetalae</taxon>
        <taxon>rosids</taxon>
        <taxon>fabids</taxon>
        <taxon>Fagales</taxon>
        <taxon>Fagaceae</taxon>
        <taxon>Fagus</taxon>
    </lineage>
</organism>
<evidence type="ECO:0000313" key="1">
    <source>
        <dbReference type="EMBL" id="SPD24223.1"/>
    </source>
</evidence>
<dbReference type="AlphaFoldDB" id="A0A2N9IJJ2"/>